<feature type="site" description="Involved in the stabilization of negative charge on the oxyanion by the formation of the oxyanion hole" evidence="6">
    <location>
        <position position="122"/>
    </location>
</feature>
<reference evidence="7" key="1">
    <citation type="submission" date="2022-10" db="EMBL/GenBank/DDBJ databases">
        <title>Candidatus Kirkpatrella diaphorinas gen. nov., sp. nov., an uncultured endosymbiont identified in a population of Diaphorina citri from Hawaii.</title>
        <authorList>
            <person name="Henry E.M."/>
            <person name="Carlson C.R."/>
            <person name="Kuo Y.-W."/>
        </authorList>
    </citation>
    <scope>NUCLEOTIDE SEQUENCE</scope>
    <source>
        <strain evidence="7">CADCRV1</strain>
    </source>
</reference>
<dbReference type="Gene3D" id="3.60.70.12">
    <property type="entry name" value="L-amino peptidase D-ALA esterase/amidase"/>
    <property type="match status" value="1"/>
</dbReference>
<keyword evidence="4 6" id="KW-0068">Autocatalytic cleavage</keyword>
<keyword evidence="3 6" id="KW-0808">Transferase</keyword>
<evidence type="ECO:0000256" key="1">
    <source>
        <dbReference type="ARBA" id="ARBA00006774"/>
    </source>
</evidence>
<feature type="binding site" evidence="6">
    <location>
        <position position="406"/>
    </location>
    <ligand>
        <name>substrate</name>
    </ligand>
</feature>
<feature type="site" description="Cleavage; by autolysis" evidence="6">
    <location>
        <begin position="195"/>
        <end position="196"/>
    </location>
</feature>
<keyword evidence="6" id="KW-0963">Cytoplasm</keyword>
<comment type="subcellular location">
    <subcellularLocation>
        <location evidence="6">Cytoplasm</location>
    </subcellularLocation>
</comment>
<dbReference type="SUPFAM" id="SSF56266">
    <property type="entry name" value="DmpA/ArgJ-like"/>
    <property type="match status" value="1"/>
</dbReference>
<dbReference type="NCBIfam" id="NF003802">
    <property type="entry name" value="PRK05388.1"/>
    <property type="match status" value="1"/>
</dbReference>
<dbReference type="PANTHER" id="PTHR23100:SF0">
    <property type="entry name" value="ARGININE BIOSYNTHESIS BIFUNCTIONAL PROTEIN ARGJ, MITOCHONDRIAL"/>
    <property type="match status" value="1"/>
</dbReference>
<accession>A0ABY6GGA8</accession>
<evidence type="ECO:0000313" key="7">
    <source>
        <dbReference type="EMBL" id="UYH50531.1"/>
    </source>
</evidence>
<dbReference type="EC" id="2.3.1.1" evidence="6"/>
<dbReference type="EMBL" id="CP107052">
    <property type="protein sequence ID" value="UYH50531.1"/>
    <property type="molecule type" value="Genomic_DNA"/>
</dbReference>
<evidence type="ECO:0000256" key="3">
    <source>
        <dbReference type="ARBA" id="ARBA00022679"/>
    </source>
</evidence>
<comment type="subunit">
    <text evidence="2 6">Heterotetramer of two alpha and two beta chains.</text>
</comment>
<dbReference type="HAMAP" id="MF_01106">
    <property type="entry name" value="ArgJ"/>
    <property type="match status" value="1"/>
</dbReference>
<dbReference type="InterPro" id="IPR016117">
    <property type="entry name" value="ArgJ-like_dom_sf"/>
</dbReference>
<comment type="similarity">
    <text evidence="1 6">Belongs to the ArgJ family.</text>
</comment>
<dbReference type="Gene3D" id="3.10.20.340">
    <property type="entry name" value="ArgJ beta chain, C-terminal domain"/>
    <property type="match status" value="1"/>
</dbReference>
<feature type="binding site" evidence="6">
    <location>
        <position position="159"/>
    </location>
    <ligand>
        <name>substrate</name>
    </ligand>
</feature>
<evidence type="ECO:0000256" key="2">
    <source>
        <dbReference type="ARBA" id="ARBA00011475"/>
    </source>
</evidence>
<name>A0ABY6GGA8_9PROT</name>
<feature type="chain" id="PRO_5044939832" description="Arginine biosynthesis bifunctional protein ArgJ alpha chain" evidence="6">
    <location>
        <begin position="1"/>
        <end position="195"/>
    </location>
</feature>
<feature type="active site" description="Nucleophile" evidence="6">
    <location>
        <position position="196"/>
    </location>
</feature>
<dbReference type="EC" id="2.3.1.35" evidence="6"/>
<evidence type="ECO:0000256" key="4">
    <source>
        <dbReference type="ARBA" id="ARBA00022813"/>
    </source>
</evidence>
<comment type="function">
    <text evidence="6">Catalyzes two activities which are involved in the cyclic version of arginine biosynthesis: the synthesis of N-acetylglutamate from glutamate and acetyl-CoA as the acetyl donor, and of ornithine by transacetylation between N(2)-acetylornithine and glutamate.</text>
</comment>
<sequence>MANITSVSPLACPLPSFIPVKGVRLGASAAQIKYMDRPDLMMMVFDKGTSVAGVFTKSRCPGAPIDWCKACLSLGNARALVVNSGNANVFTGRAGAQATQVTAAHAARLISCASSEVFLASTGVIGEILPTQKITDALPNLFSSLTAEGWEDAARAIMTTDTFPKAVSRQVKIGDTMVTIQGIAKGSGMVAPDMATMLAFITTDARIGHDALQTLVSSSVETSFNSITVDSDTSTSDMVLAFATGAAANDKIRDVNDPSFADFRRAFTDTMQELAIMIVKDGEGLSKLIEIDVSGGVDSHSARRIGLAVANSPLVKTAISGEDANWGRIVMAVGKSGEPANRDTLSVGIGGHWIARNGMILAGYEEAPIQKHLHGRHVTIQIDLGLGNGAARIWGCDLTHGYVDINGSYRS</sequence>
<organism evidence="7 8">
    <name type="scientific">Candidatus Kirkpatrickella diaphorinae</name>
    <dbReference type="NCBI Taxonomy" id="2984322"/>
    <lineage>
        <taxon>Bacteria</taxon>
        <taxon>Pseudomonadati</taxon>
        <taxon>Pseudomonadota</taxon>
        <taxon>Alphaproteobacteria</taxon>
        <taxon>Acetobacterales</taxon>
        <taxon>Acetobacteraceae</taxon>
        <taxon>Candidatus Kirkpatrickella</taxon>
    </lineage>
</organism>
<dbReference type="RefSeq" id="WP_319806116.1">
    <property type="nucleotide sequence ID" value="NZ_CP107052.1"/>
</dbReference>
<dbReference type="CDD" id="cd02152">
    <property type="entry name" value="OAT"/>
    <property type="match status" value="1"/>
</dbReference>
<evidence type="ECO:0000256" key="5">
    <source>
        <dbReference type="ARBA" id="ARBA00023315"/>
    </source>
</evidence>
<keyword evidence="6" id="KW-0511">Multifunctional enzyme</keyword>
<dbReference type="PANTHER" id="PTHR23100">
    <property type="entry name" value="ARGININE BIOSYNTHESIS BIFUNCTIONAL PROTEIN ARGJ"/>
    <property type="match status" value="1"/>
</dbReference>
<evidence type="ECO:0000313" key="8">
    <source>
        <dbReference type="Proteomes" id="UP001163831"/>
    </source>
</evidence>
<keyword evidence="6" id="KW-0028">Amino-acid biosynthesis</keyword>
<keyword evidence="5 6" id="KW-0012">Acyltransferase</keyword>
<evidence type="ECO:0000256" key="6">
    <source>
        <dbReference type="HAMAP-Rule" id="MF_01106"/>
    </source>
</evidence>
<keyword evidence="8" id="KW-1185">Reference proteome</keyword>
<keyword evidence="6" id="KW-0055">Arginine biosynthesis</keyword>
<comment type="pathway">
    <text evidence="6">Amino-acid biosynthesis; L-arginine biosynthesis; N(2)-acetyl-L-ornithine from L-glutamate: step 1/4.</text>
</comment>
<feature type="binding site" evidence="6">
    <location>
        <position position="411"/>
    </location>
    <ligand>
        <name>substrate</name>
    </ligand>
</feature>
<feature type="binding site" evidence="6">
    <location>
        <position position="185"/>
    </location>
    <ligand>
        <name>substrate</name>
    </ligand>
</feature>
<dbReference type="InterPro" id="IPR002813">
    <property type="entry name" value="Arg_biosynth_ArgJ"/>
</dbReference>
<comment type="catalytic activity">
    <reaction evidence="6">
        <text>N(2)-acetyl-L-ornithine + L-glutamate = N-acetyl-L-glutamate + L-ornithine</text>
        <dbReference type="Rhea" id="RHEA:15349"/>
        <dbReference type="ChEBI" id="CHEBI:29985"/>
        <dbReference type="ChEBI" id="CHEBI:44337"/>
        <dbReference type="ChEBI" id="CHEBI:46911"/>
        <dbReference type="ChEBI" id="CHEBI:57805"/>
        <dbReference type="EC" id="2.3.1.35"/>
    </reaction>
</comment>
<dbReference type="Pfam" id="PF01960">
    <property type="entry name" value="ArgJ"/>
    <property type="match status" value="1"/>
</dbReference>
<gene>
    <name evidence="6 7" type="primary">argJ</name>
    <name evidence="7" type="ORF">N5W20_05225</name>
</gene>
<dbReference type="InterPro" id="IPR042195">
    <property type="entry name" value="ArgJ_beta_C"/>
</dbReference>
<feature type="binding site" evidence="6">
    <location>
        <position position="283"/>
    </location>
    <ligand>
        <name>substrate</name>
    </ligand>
</feature>
<dbReference type="GO" id="GO:0004358">
    <property type="term" value="F:L-glutamate N-acetyltransferase activity, acting on acetyl-L-ornithine as donor"/>
    <property type="evidence" value="ECO:0007669"/>
    <property type="project" value="UniProtKB-EC"/>
</dbReference>
<comment type="pathway">
    <text evidence="6">Amino-acid biosynthesis; L-arginine biosynthesis; L-ornithine and N-acetyl-L-glutamate from L-glutamate and N(2)-acetyl-L-ornithine (cyclic): step 1/1.</text>
</comment>
<feature type="chain" id="PRO_5044939833" description="Arginine biosynthesis bifunctional protein ArgJ beta chain" evidence="6">
    <location>
        <begin position="196"/>
        <end position="411"/>
    </location>
</feature>
<comment type="catalytic activity">
    <reaction evidence="6">
        <text>L-glutamate + acetyl-CoA = N-acetyl-L-glutamate + CoA + H(+)</text>
        <dbReference type="Rhea" id="RHEA:24292"/>
        <dbReference type="ChEBI" id="CHEBI:15378"/>
        <dbReference type="ChEBI" id="CHEBI:29985"/>
        <dbReference type="ChEBI" id="CHEBI:44337"/>
        <dbReference type="ChEBI" id="CHEBI:57287"/>
        <dbReference type="ChEBI" id="CHEBI:57288"/>
        <dbReference type="EC" id="2.3.1.1"/>
    </reaction>
</comment>
<dbReference type="NCBIfam" id="TIGR00120">
    <property type="entry name" value="ArgJ"/>
    <property type="match status" value="1"/>
</dbReference>
<dbReference type="Proteomes" id="UP001163831">
    <property type="component" value="Chromosome"/>
</dbReference>
<protein>
    <recommendedName>
        <fullName evidence="6">Arginine biosynthesis bifunctional protein ArgJ</fullName>
    </recommendedName>
    <domain>
        <recommendedName>
            <fullName evidence="6">Glutamate N-acetyltransferase</fullName>
            <ecNumber evidence="6">2.3.1.35</ecNumber>
        </recommendedName>
        <alternativeName>
            <fullName evidence="6">Ornithine acetyltransferase</fullName>
            <shortName evidence="6">OATase</shortName>
        </alternativeName>
        <alternativeName>
            <fullName evidence="6">Ornithine transacetylase</fullName>
        </alternativeName>
    </domain>
    <domain>
        <recommendedName>
            <fullName evidence="6">Amino-acid acetyltransferase</fullName>
            <ecNumber evidence="6">2.3.1.1</ecNumber>
        </recommendedName>
        <alternativeName>
            <fullName evidence="6">N-acetylglutamate synthase</fullName>
            <shortName evidence="6">AGSase</shortName>
        </alternativeName>
    </domain>
    <component>
        <recommendedName>
            <fullName evidence="6">Arginine biosynthesis bifunctional protein ArgJ alpha chain</fullName>
        </recommendedName>
    </component>
    <component>
        <recommendedName>
            <fullName evidence="6">Arginine biosynthesis bifunctional protein ArgJ beta chain</fullName>
        </recommendedName>
    </component>
</protein>
<proteinExistence type="inferred from homology"/>
<feature type="site" description="Involved in the stabilization of negative charge on the oxyanion by the formation of the oxyanion hole" evidence="6">
    <location>
        <position position="123"/>
    </location>
</feature>
<feature type="binding site" evidence="6">
    <location>
        <position position="196"/>
    </location>
    <ligand>
        <name>substrate</name>
    </ligand>
</feature>